<proteinExistence type="predicted"/>
<sequence length="377" mass="40906">MALATRCPHCHTTFRVAQDQLKLRAGLVRCGSCKQIFNGIEHLLPPEDAPKPAPAATPASIPASAASPAAAKSSELPDSDVASAEIPALPSAKPAVLEASPMTQPERDAPLNDAPADSPAKPAAHADPIAADPLERMTLMDFSHAEAESAEDQDFIERAAPHHDPDAPDPLAQAMEDLQHKPLRADRQDEASEHDDDIDDEYEEPGFVTQGRRRQRLGRALRWFTGIGSFILLICLLLQGVYVFRDQIAARFPATKPMLGRACALFDCRMGLPAQPEAVAIESSELQALAPEKNTFVFNALLLNHGATPQAWPSIELTLNDANENPVARRVFTPRDYLPGAIDANSGFASNSEQPVKLFLELSQLKASGYRVYLFYP</sequence>
<dbReference type="Gene3D" id="2.30.30.380">
    <property type="entry name" value="Zn-finger domain of Sec23/24"/>
    <property type="match status" value="1"/>
</dbReference>
<reference evidence="4 5" key="1">
    <citation type="submission" date="2018-09" db="EMBL/GenBank/DDBJ databases">
        <authorList>
            <person name="Zhu H."/>
        </authorList>
    </citation>
    <scope>NUCLEOTIDE SEQUENCE [LARGE SCALE GENOMIC DNA]</scope>
    <source>
        <strain evidence="4 5">K2R10-39</strain>
    </source>
</reference>
<evidence type="ECO:0000313" key="5">
    <source>
        <dbReference type="Proteomes" id="UP000285190"/>
    </source>
</evidence>
<evidence type="ECO:0000256" key="2">
    <source>
        <dbReference type="SAM" id="Phobius"/>
    </source>
</evidence>
<dbReference type="InterPro" id="IPR011723">
    <property type="entry name" value="Znf/thioredoxin_put"/>
</dbReference>
<dbReference type="RefSeq" id="WP_119736508.1">
    <property type="nucleotide sequence ID" value="NZ_QYUN01000002.1"/>
</dbReference>
<dbReference type="Proteomes" id="UP000285190">
    <property type="component" value="Unassembled WGS sequence"/>
</dbReference>
<feature type="transmembrane region" description="Helical" evidence="2">
    <location>
        <begin position="220"/>
        <end position="244"/>
    </location>
</feature>
<dbReference type="OrthoDB" id="5294582at2"/>
<accession>A0A418WY14</accession>
<keyword evidence="2" id="KW-0812">Transmembrane</keyword>
<feature type="compositionally biased region" description="Low complexity" evidence="1">
    <location>
        <begin position="54"/>
        <end position="74"/>
    </location>
</feature>
<feature type="region of interest" description="Disordered" evidence="1">
    <location>
        <begin position="183"/>
        <end position="207"/>
    </location>
</feature>
<keyword evidence="5" id="KW-1185">Reference proteome</keyword>
<protein>
    <submittedName>
        <fullName evidence="4">DUF3426 domain-containing protein</fullName>
    </submittedName>
</protein>
<dbReference type="InterPro" id="IPR021834">
    <property type="entry name" value="DUF3426"/>
</dbReference>
<keyword evidence="2" id="KW-0472">Membrane</keyword>
<dbReference type="AlphaFoldDB" id="A0A418WY14"/>
<dbReference type="NCBIfam" id="TIGR02098">
    <property type="entry name" value="MJ0042_CXXC"/>
    <property type="match status" value="1"/>
</dbReference>
<dbReference type="EMBL" id="QYUN01000002">
    <property type="protein sequence ID" value="RJG05097.1"/>
    <property type="molecule type" value="Genomic_DNA"/>
</dbReference>
<evidence type="ECO:0000313" key="4">
    <source>
        <dbReference type="EMBL" id="RJG05097.1"/>
    </source>
</evidence>
<keyword evidence="2" id="KW-1133">Transmembrane helix</keyword>
<feature type="domain" description="Zinc finger/thioredoxin putative" evidence="3">
    <location>
        <begin position="3"/>
        <end position="38"/>
    </location>
</feature>
<organism evidence="4 5">
    <name type="scientific">Noviherbaspirillum cavernae</name>
    <dbReference type="NCBI Taxonomy" id="2320862"/>
    <lineage>
        <taxon>Bacteria</taxon>
        <taxon>Pseudomonadati</taxon>
        <taxon>Pseudomonadota</taxon>
        <taxon>Betaproteobacteria</taxon>
        <taxon>Burkholderiales</taxon>
        <taxon>Oxalobacteraceae</taxon>
        <taxon>Noviherbaspirillum</taxon>
    </lineage>
</organism>
<name>A0A418WY14_9BURK</name>
<dbReference type="Pfam" id="PF11906">
    <property type="entry name" value="DUF3426"/>
    <property type="match status" value="1"/>
</dbReference>
<feature type="compositionally biased region" description="Low complexity" evidence="1">
    <location>
        <begin position="113"/>
        <end position="125"/>
    </location>
</feature>
<dbReference type="Pfam" id="PF13719">
    <property type="entry name" value="Zn_ribbon_5"/>
    <property type="match status" value="1"/>
</dbReference>
<comment type="caution">
    <text evidence="4">The sequence shown here is derived from an EMBL/GenBank/DDBJ whole genome shotgun (WGS) entry which is preliminary data.</text>
</comment>
<feature type="region of interest" description="Disordered" evidence="1">
    <location>
        <begin position="47"/>
        <end position="125"/>
    </location>
</feature>
<gene>
    <name evidence="4" type="ORF">D3870_02855</name>
</gene>
<evidence type="ECO:0000256" key="1">
    <source>
        <dbReference type="SAM" id="MobiDB-lite"/>
    </source>
</evidence>
<evidence type="ECO:0000259" key="3">
    <source>
        <dbReference type="Pfam" id="PF13719"/>
    </source>
</evidence>
<feature type="compositionally biased region" description="Acidic residues" evidence="1">
    <location>
        <begin position="192"/>
        <end position="204"/>
    </location>
</feature>